<feature type="compositionally biased region" description="Low complexity" evidence="7">
    <location>
        <begin position="100"/>
        <end position="115"/>
    </location>
</feature>
<dbReference type="PROSITE" id="PS50811">
    <property type="entry name" value="WRKY"/>
    <property type="match status" value="1"/>
</dbReference>
<reference evidence="10" key="5">
    <citation type="journal article" date="2018" name="Nat. Plants">
        <title>Whole-genome landscape of Medicago truncatula symbiotic genes.</title>
        <authorList>
            <person name="Pecrix Y."/>
            <person name="Gamas P."/>
            <person name="Carrere S."/>
        </authorList>
    </citation>
    <scope>NUCLEOTIDE SEQUENCE</scope>
    <source>
        <tissue evidence="10">Leaves</tissue>
    </source>
</reference>
<dbReference type="ExpressionAtlas" id="G7ITV7">
    <property type="expression patterns" value="differential"/>
</dbReference>
<dbReference type="Proteomes" id="UP000265566">
    <property type="component" value="Chromosome 2"/>
</dbReference>
<dbReference type="FunFam" id="2.20.25.80:FF:000002">
    <property type="entry name" value="probable WRKY transcription factor 31"/>
    <property type="match status" value="1"/>
</dbReference>
<evidence type="ECO:0000256" key="1">
    <source>
        <dbReference type="ARBA" id="ARBA00004123"/>
    </source>
</evidence>
<feature type="compositionally biased region" description="Basic and acidic residues" evidence="7">
    <location>
        <begin position="216"/>
        <end position="234"/>
    </location>
</feature>
<dbReference type="Pfam" id="PF03106">
    <property type="entry name" value="WRKY"/>
    <property type="match status" value="1"/>
</dbReference>
<dbReference type="PANTHER" id="PTHR31429:SF50">
    <property type="entry name" value="WRKY DOMAIN-CONTAINING PROTEIN"/>
    <property type="match status" value="1"/>
</dbReference>
<feature type="compositionally biased region" description="Basic and acidic residues" evidence="7">
    <location>
        <begin position="277"/>
        <end position="298"/>
    </location>
</feature>
<accession>G7ITV7</accession>
<reference evidence="9 12" key="1">
    <citation type="journal article" date="2011" name="Nature">
        <title>The Medicago genome provides insight into the evolution of rhizobial symbioses.</title>
        <authorList>
            <person name="Young N.D."/>
            <person name="Debelle F."/>
            <person name="Oldroyd G.E."/>
            <person name="Geurts R."/>
            <person name="Cannon S.B."/>
            <person name="Udvardi M.K."/>
            <person name="Benedito V.A."/>
            <person name="Mayer K.F."/>
            <person name="Gouzy J."/>
            <person name="Schoof H."/>
            <person name="Van de Peer Y."/>
            <person name="Proost S."/>
            <person name="Cook D.R."/>
            <person name="Meyers B.C."/>
            <person name="Spannagl M."/>
            <person name="Cheung F."/>
            <person name="De Mita S."/>
            <person name="Krishnakumar V."/>
            <person name="Gundlach H."/>
            <person name="Zhou S."/>
            <person name="Mudge J."/>
            <person name="Bharti A.K."/>
            <person name="Murray J.D."/>
            <person name="Naoumkina M.A."/>
            <person name="Rosen B."/>
            <person name="Silverstein K.A."/>
            <person name="Tang H."/>
            <person name="Rombauts S."/>
            <person name="Zhao P.X."/>
            <person name="Zhou P."/>
            <person name="Barbe V."/>
            <person name="Bardou P."/>
            <person name="Bechner M."/>
            <person name="Bellec A."/>
            <person name="Berger A."/>
            <person name="Berges H."/>
            <person name="Bidwell S."/>
            <person name="Bisseling T."/>
            <person name="Choisne N."/>
            <person name="Couloux A."/>
            <person name="Denny R."/>
            <person name="Deshpande S."/>
            <person name="Dai X."/>
            <person name="Doyle J.J."/>
            <person name="Dudez A.M."/>
            <person name="Farmer A.D."/>
            <person name="Fouteau S."/>
            <person name="Franken C."/>
            <person name="Gibelin C."/>
            <person name="Gish J."/>
            <person name="Goldstein S."/>
            <person name="Gonzalez A.J."/>
            <person name="Green P.J."/>
            <person name="Hallab A."/>
            <person name="Hartog M."/>
            <person name="Hua A."/>
            <person name="Humphray S.J."/>
            <person name="Jeong D.H."/>
            <person name="Jing Y."/>
            <person name="Jocker A."/>
            <person name="Kenton S.M."/>
            <person name="Kim D.J."/>
            <person name="Klee K."/>
            <person name="Lai H."/>
            <person name="Lang C."/>
            <person name="Lin S."/>
            <person name="Macmil S.L."/>
            <person name="Magdelenat G."/>
            <person name="Matthews L."/>
            <person name="McCorrison J."/>
            <person name="Monaghan E.L."/>
            <person name="Mun J.H."/>
            <person name="Najar F.Z."/>
            <person name="Nicholson C."/>
            <person name="Noirot C."/>
            <person name="O'Bleness M."/>
            <person name="Paule C.R."/>
            <person name="Poulain J."/>
            <person name="Prion F."/>
            <person name="Qin B."/>
            <person name="Qu C."/>
            <person name="Retzel E.F."/>
            <person name="Riddle C."/>
            <person name="Sallet E."/>
            <person name="Samain S."/>
            <person name="Samson N."/>
            <person name="Sanders I."/>
            <person name="Saurat O."/>
            <person name="Scarpelli C."/>
            <person name="Schiex T."/>
            <person name="Segurens B."/>
            <person name="Severin A.J."/>
            <person name="Sherrier D.J."/>
            <person name="Shi R."/>
            <person name="Sims S."/>
            <person name="Singer S.R."/>
            <person name="Sinharoy S."/>
            <person name="Sterck L."/>
            <person name="Viollet A."/>
            <person name="Wang B.B."/>
            <person name="Wang K."/>
            <person name="Wang M."/>
            <person name="Wang X."/>
            <person name="Warfsmann J."/>
            <person name="Weissenbach J."/>
            <person name="White D.D."/>
            <person name="White J.D."/>
            <person name="Wiley G.B."/>
            <person name="Wincker P."/>
            <person name="Xing Y."/>
            <person name="Yang L."/>
            <person name="Yao Z."/>
            <person name="Ying F."/>
            <person name="Zhai J."/>
            <person name="Zhou L."/>
            <person name="Zuber A."/>
            <person name="Denarie J."/>
            <person name="Dixon R.A."/>
            <person name="May G.D."/>
            <person name="Schwartz D.C."/>
            <person name="Rogers J."/>
            <person name="Quetier F."/>
            <person name="Town C.D."/>
            <person name="Roe B.A."/>
        </authorList>
    </citation>
    <scope>NUCLEOTIDE SEQUENCE [LARGE SCALE GENOMIC DNA]</scope>
    <source>
        <strain evidence="9">A17</strain>
        <strain evidence="11 12">cv. Jemalong A17</strain>
    </source>
</reference>
<dbReference type="InterPro" id="IPR036576">
    <property type="entry name" value="WRKY_dom_sf"/>
</dbReference>
<evidence type="ECO:0000256" key="6">
    <source>
        <dbReference type="SAM" id="Coils"/>
    </source>
</evidence>
<dbReference type="eggNOG" id="ENOG502QSY8">
    <property type="taxonomic scope" value="Eukaryota"/>
</dbReference>
<reference evidence="11" key="3">
    <citation type="submission" date="2015-04" db="UniProtKB">
        <authorList>
            <consortium name="EnsemblPlants"/>
        </authorList>
    </citation>
    <scope>IDENTIFICATION</scope>
    <source>
        <strain evidence="11">cv. Jemalong A17</strain>
    </source>
</reference>
<comment type="subcellular location">
    <subcellularLocation>
        <location evidence="1">Nucleus</location>
    </subcellularLocation>
</comment>
<feature type="compositionally biased region" description="Basic and acidic residues" evidence="7">
    <location>
        <begin position="257"/>
        <end position="266"/>
    </location>
</feature>
<keyword evidence="2" id="KW-0805">Transcription regulation</keyword>
<feature type="region of interest" description="Disordered" evidence="7">
    <location>
        <begin position="216"/>
        <end position="239"/>
    </location>
</feature>
<feature type="compositionally biased region" description="Polar residues" evidence="7">
    <location>
        <begin position="592"/>
        <end position="602"/>
    </location>
</feature>
<gene>
    <name evidence="11" type="primary">11414971</name>
    <name evidence="9" type="ordered locus">MTR_2g088000</name>
    <name evidence="10" type="ORF">MtrunA17_Chr2g0322391</name>
</gene>
<evidence type="ECO:0000313" key="13">
    <source>
        <dbReference type="Proteomes" id="UP000265566"/>
    </source>
</evidence>
<keyword evidence="6" id="KW-0175">Coiled coil</keyword>
<feature type="compositionally biased region" description="Low complexity" evidence="7">
    <location>
        <begin position="560"/>
        <end position="591"/>
    </location>
</feature>
<dbReference type="Proteomes" id="UP000002051">
    <property type="component" value="Chromosome 2"/>
</dbReference>
<feature type="region of interest" description="Disordered" evidence="7">
    <location>
        <begin position="37"/>
        <end position="66"/>
    </location>
</feature>
<evidence type="ECO:0000256" key="4">
    <source>
        <dbReference type="ARBA" id="ARBA00023163"/>
    </source>
</evidence>
<dbReference type="Gramene" id="rna11767">
    <property type="protein sequence ID" value="RHN75543.1"/>
    <property type="gene ID" value="gene11767"/>
</dbReference>
<dbReference type="SMART" id="SM00774">
    <property type="entry name" value="WRKY"/>
    <property type="match status" value="1"/>
</dbReference>
<proteinExistence type="predicted"/>
<evidence type="ECO:0000256" key="3">
    <source>
        <dbReference type="ARBA" id="ARBA00023125"/>
    </source>
</evidence>
<evidence type="ECO:0000256" key="7">
    <source>
        <dbReference type="SAM" id="MobiDB-lite"/>
    </source>
</evidence>
<name>G7ITV7_MEDTR</name>
<reference evidence="9 12" key="2">
    <citation type="journal article" date="2014" name="BMC Genomics">
        <title>An improved genome release (version Mt4.0) for the model legume Medicago truncatula.</title>
        <authorList>
            <person name="Tang H."/>
            <person name="Krishnakumar V."/>
            <person name="Bidwell S."/>
            <person name="Rosen B."/>
            <person name="Chan A."/>
            <person name="Zhou S."/>
            <person name="Gentzbittel L."/>
            <person name="Childs K.L."/>
            <person name="Yandell M."/>
            <person name="Gundlach H."/>
            <person name="Mayer K.F."/>
            <person name="Schwartz D.C."/>
            <person name="Town C.D."/>
        </authorList>
    </citation>
    <scope>GENOME REANNOTATION</scope>
    <source>
        <strain evidence="11 12">cv. Jemalong A17</strain>
    </source>
</reference>
<dbReference type="PaxDb" id="3880-AES67201"/>
<dbReference type="GO" id="GO:0005634">
    <property type="term" value="C:nucleus"/>
    <property type="evidence" value="ECO:0007669"/>
    <property type="project" value="UniProtKB-SubCell"/>
</dbReference>
<keyword evidence="12" id="KW-1185">Reference proteome</keyword>
<dbReference type="InterPro" id="IPR003657">
    <property type="entry name" value="WRKY_dom"/>
</dbReference>
<dbReference type="EnsemblPlants" id="AES67201">
    <property type="protein sequence ID" value="AES67201"/>
    <property type="gene ID" value="MTR_2g088000"/>
</dbReference>
<organism evidence="9 12">
    <name type="scientific">Medicago truncatula</name>
    <name type="common">Barrel medic</name>
    <name type="synonym">Medicago tribuloides</name>
    <dbReference type="NCBI Taxonomy" id="3880"/>
    <lineage>
        <taxon>Eukaryota</taxon>
        <taxon>Viridiplantae</taxon>
        <taxon>Streptophyta</taxon>
        <taxon>Embryophyta</taxon>
        <taxon>Tracheophyta</taxon>
        <taxon>Spermatophyta</taxon>
        <taxon>Magnoliopsida</taxon>
        <taxon>eudicotyledons</taxon>
        <taxon>Gunneridae</taxon>
        <taxon>Pentapetalae</taxon>
        <taxon>rosids</taxon>
        <taxon>fabids</taxon>
        <taxon>Fabales</taxon>
        <taxon>Fabaceae</taxon>
        <taxon>Papilionoideae</taxon>
        <taxon>50 kb inversion clade</taxon>
        <taxon>NPAAA clade</taxon>
        <taxon>Hologalegina</taxon>
        <taxon>IRL clade</taxon>
        <taxon>Trifolieae</taxon>
        <taxon>Medicago</taxon>
    </lineage>
</organism>
<dbReference type="OMA" id="RPPGQFN"/>
<evidence type="ECO:0000313" key="11">
    <source>
        <dbReference type="EnsemblPlants" id="AES67201"/>
    </source>
</evidence>
<keyword evidence="3" id="KW-0238">DNA-binding</keyword>
<dbReference type="PANTHER" id="PTHR31429">
    <property type="entry name" value="WRKY TRANSCRIPTION FACTOR 36-RELATED"/>
    <property type="match status" value="1"/>
</dbReference>
<feature type="coiled-coil region" evidence="6">
    <location>
        <begin position="163"/>
        <end position="197"/>
    </location>
</feature>
<dbReference type="GO" id="GO:0043565">
    <property type="term" value="F:sequence-specific DNA binding"/>
    <property type="evidence" value="ECO:0007669"/>
    <property type="project" value="InterPro"/>
</dbReference>
<feature type="compositionally biased region" description="Polar residues" evidence="7">
    <location>
        <begin position="267"/>
        <end position="276"/>
    </location>
</feature>
<dbReference type="HOGENOM" id="CLU_021824_3_1_1"/>
<feature type="region of interest" description="Disordered" evidence="7">
    <location>
        <begin position="254"/>
        <end position="319"/>
    </location>
</feature>
<evidence type="ECO:0000313" key="9">
    <source>
        <dbReference type="EMBL" id="AES67201.1"/>
    </source>
</evidence>
<dbReference type="KEGG" id="mtr:11414971"/>
<dbReference type="GO" id="GO:0003700">
    <property type="term" value="F:DNA-binding transcription factor activity"/>
    <property type="evidence" value="ECO:0007669"/>
    <property type="project" value="InterPro"/>
</dbReference>
<feature type="region of interest" description="Disordered" evidence="7">
    <location>
        <begin position="91"/>
        <end position="121"/>
    </location>
</feature>
<dbReference type="InterPro" id="IPR044810">
    <property type="entry name" value="WRKY_plant"/>
</dbReference>
<dbReference type="SUPFAM" id="SSF118290">
    <property type="entry name" value="WRKY DNA-binding domain"/>
    <property type="match status" value="1"/>
</dbReference>
<reference evidence="13" key="4">
    <citation type="journal article" date="2018" name="Nat. Plants">
        <title>Whole-genome landscape of Medicago truncatula symbiotic genes.</title>
        <authorList>
            <person name="Pecrix Y."/>
            <person name="Staton S.E."/>
            <person name="Sallet E."/>
            <person name="Lelandais-Briere C."/>
            <person name="Moreau S."/>
            <person name="Carrere S."/>
            <person name="Blein T."/>
            <person name="Jardinaud M.F."/>
            <person name="Latrasse D."/>
            <person name="Zouine M."/>
            <person name="Zahm M."/>
            <person name="Kreplak J."/>
            <person name="Mayjonade B."/>
            <person name="Satge C."/>
            <person name="Perez M."/>
            <person name="Cauet S."/>
            <person name="Marande W."/>
            <person name="Chantry-Darmon C."/>
            <person name="Lopez-Roques C."/>
            <person name="Bouchez O."/>
            <person name="Berard A."/>
            <person name="Debelle F."/>
            <person name="Munos S."/>
            <person name="Bendahmane A."/>
            <person name="Berges H."/>
            <person name="Niebel A."/>
            <person name="Buitink J."/>
            <person name="Frugier F."/>
            <person name="Benhamed M."/>
            <person name="Crespi M."/>
            <person name="Gouzy J."/>
            <person name="Gamas P."/>
        </authorList>
    </citation>
    <scope>NUCLEOTIDE SEQUENCE [LARGE SCALE GENOMIC DNA]</scope>
    <source>
        <strain evidence="13">cv. Jemalong A17</strain>
    </source>
</reference>
<feature type="compositionally biased region" description="Low complexity" evidence="7">
    <location>
        <begin position="309"/>
        <end position="318"/>
    </location>
</feature>
<evidence type="ECO:0000313" key="12">
    <source>
        <dbReference type="Proteomes" id="UP000002051"/>
    </source>
</evidence>
<evidence type="ECO:0000313" key="10">
    <source>
        <dbReference type="EMBL" id="RHN75543.1"/>
    </source>
</evidence>
<dbReference type="AlphaFoldDB" id="G7ITV7"/>
<dbReference type="Gene3D" id="2.20.25.80">
    <property type="entry name" value="WRKY domain"/>
    <property type="match status" value="1"/>
</dbReference>
<dbReference type="EMBL" id="PSQE01000002">
    <property type="protein sequence ID" value="RHN75543.1"/>
    <property type="molecule type" value="Genomic_DNA"/>
</dbReference>
<evidence type="ECO:0000259" key="8">
    <source>
        <dbReference type="PROSITE" id="PS50811"/>
    </source>
</evidence>
<protein>
    <submittedName>
        <fullName evidence="10">Putative transcription factor WRKY family</fullName>
    </submittedName>
    <submittedName>
        <fullName evidence="9">WRKY1b transcription factor</fullName>
    </submittedName>
</protein>
<dbReference type="OrthoDB" id="2020995at2759"/>
<dbReference type="EMBL" id="CM001218">
    <property type="protein sequence ID" value="AES67201.1"/>
    <property type="molecule type" value="Genomic_DNA"/>
</dbReference>
<feature type="domain" description="WRKY" evidence="8">
    <location>
        <begin position="343"/>
        <end position="409"/>
    </location>
</feature>
<evidence type="ECO:0000256" key="2">
    <source>
        <dbReference type="ARBA" id="ARBA00023015"/>
    </source>
</evidence>
<keyword evidence="5" id="KW-0539">Nucleus</keyword>
<evidence type="ECO:0000256" key="5">
    <source>
        <dbReference type="ARBA" id="ARBA00023242"/>
    </source>
</evidence>
<keyword evidence="4" id="KW-0804">Transcription</keyword>
<feature type="region of interest" description="Disordered" evidence="7">
    <location>
        <begin position="560"/>
        <end position="602"/>
    </location>
</feature>
<sequence>MASGGLGLSIDSDPNSSFLYHKQIEFSTLFLNTTTPKTSSGNLYSHKMDTTNNKNKNKNKNKSPFQVNHEISHQPFDHEMRPIINELDFFSQNNNHHNHSSASASASTSTPPSLNLHHHHINDHYTDPSLLEFKVNTSLNLLTTNTSNDQSMMEEDIASDSEDKRAKLELVVLQAELERMKVENHQLRNMLDEGNRKYNTLQMHWMSMVQDKKVEDCNEEQKQVMGGKLDEEKQNGNGGVLVPRQFMELGLPANHSDAIDEPRSQDQSKSLANNNEEGSKDEELVLDHDKKESDRGNERNGSPADRVLAANNNNNVANFSPQTNVEQAEATMRKARVSVRARSEANMINDGCQWRKYGQKMAKGNPCPRAYYRCTMALGCPVRKQVQRCAEDKTILITTYEGHHIHALPPAAMEMVQTTSSAARMLLSGPMTSADGLMNPNYLTRAILPYSSSIATISASAPFPTVTLDLTQSPNQNQFPNNHSNQFQFPFPQNFLPQVFGQTLLNQSKFSGLQMSQDAANSSQQTPQNLADTVNAIAADPNFTAALAAAITSIIGAAQPNNNNGTSNNGNGTIANNSNGNVTSSNNTNGSPKINNPNSSVE</sequence>